<accession>A0A8T2SVZ0</accession>
<sequence length="136" mass="14664">MALLSRRLLLLAGILVLLVPSTAAEYCNFTDTCTEVELFYGDNLFAACKGPQGDYLQTYISLNSLVGNDVGKLTCPGKAFYPSCDDLSLVDGHILKAKCLGEDWTFYDSSIDLNNCLKNSDGSLNSCNSDLSKATA</sequence>
<dbReference type="Gene3D" id="2.30.60.10">
    <property type="entry name" value="Cyanovirin-N"/>
    <property type="match status" value="1"/>
</dbReference>
<dbReference type="InterPro" id="IPR011058">
    <property type="entry name" value="Cyanovirin-N"/>
</dbReference>
<feature type="chain" id="PRO_5035744894" description="Cyanovirin-N domain-containing protein" evidence="1">
    <location>
        <begin position="25"/>
        <end position="136"/>
    </location>
</feature>
<protein>
    <recommendedName>
        <fullName evidence="2">Cyanovirin-N domain-containing protein</fullName>
    </recommendedName>
</protein>
<evidence type="ECO:0000313" key="3">
    <source>
        <dbReference type="EMBL" id="KAH7373269.1"/>
    </source>
</evidence>
<keyword evidence="1" id="KW-0732">Signal</keyword>
<dbReference type="AlphaFoldDB" id="A0A8T2SVZ0"/>
<feature type="domain" description="Cyanovirin-N" evidence="2">
    <location>
        <begin position="28"/>
        <end position="126"/>
    </location>
</feature>
<dbReference type="PANTHER" id="PTHR42076:SF1">
    <property type="entry name" value="CYANOVIRIN-N DOMAIN-CONTAINING PROTEIN"/>
    <property type="match status" value="1"/>
</dbReference>
<proteinExistence type="predicted"/>
<dbReference type="Pfam" id="PF08881">
    <property type="entry name" value="CVNH"/>
    <property type="match status" value="1"/>
</dbReference>
<evidence type="ECO:0000256" key="1">
    <source>
        <dbReference type="SAM" id="SignalP"/>
    </source>
</evidence>
<comment type="caution">
    <text evidence="3">The sequence shown here is derived from an EMBL/GenBank/DDBJ whole genome shotgun (WGS) entry which is preliminary data.</text>
</comment>
<dbReference type="Proteomes" id="UP000825935">
    <property type="component" value="Chromosome 17"/>
</dbReference>
<evidence type="ECO:0000259" key="2">
    <source>
        <dbReference type="SMART" id="SM01111"/>
    </source>
</evidence>
<dbReference type="SUPFAM" id="SSF51322">
    <property type="entry name" value="Cyanovirin-N"/>
    <property type="match status" value="1"/>
</dbReference>
<keyword evidence="4" id="KW-1185">Reference proteome</keyword>
<reference evidence="3" key="1">
    <citation type="submission" date="2021-08" db="EMBL/GenBank/DDBJ databases">
        <title>WGS assembly of Ceratopteris richardii.</title>
        <authorList>
            <person name="Marchant D.B."/>
            <person name="Chen G."/>
            <person name="Jenkins J."/>
            <person name="Shu S."/>
            <person name="Leebens-Mack J."/>
            <person name="Grimwood J."/>
            <person name="Schmutz J."/>
            <person name="Soltis P."/>
            <person name="Soltis D."/>
            <person name="Chen Z.-H."/>
        </authorList>
    </citation>
    <scope>NUCLEOTIDE SEQUENCE</scope>
    <source>
        <strain evidence="3">Whitten #5841</strain>
        <tissue evidence="3">Leaf</tissue>
    </source>
</reference>
<gene>
    <name evidence="3" type="ORF">KP509_17G047700</name>
</gene>
<organism evidence="3 4">
    <name type="scientific">Ceratopteris richardii</name>
    <name type="common">Triangle waterfern</name>
    <dbReference type="NCBI Taxonomy" id="49495"/>
    <lineage>
        <taxon>Eukaryota</taxon>
        <taxon>Viridiplantae</taxon>
        <taxon>Streptophyta</taxon>
        <taxon>Embryophyta</taxon>
        <taxon>Tracheophyta</taxon>
        <taxon>Polypodiopsida</taxon>
        <taxon>Polypodiidae</taxon>
        <taxon>Polypodiales</taxon>
        <taxon>Pteridineae</taxon>
        <taxon>Pteridaceae</taxon>
        <taxon>Parkerioideae</taxon>
        <taxon>Ceratopteris</taxon>
    </lineage>
</organism>
<dbReference type="PANTHER" id="PTHR42076">
    <property type="entry name" value="CYANOVIRIN-N HOMOLOG"/>
    <property type="match status" value="1"/>
</dbReference>
<dbReference type="SMART" id="SM01111">
    <property type="entry name" value="CVNH"/>
    <property type="match status" value="1"/>
</dbReference>
<feature type="signal peptide" evidence="1">
    <location>
        <begin position="1"/>
        <end position="24"/>
    </location>
</feature>
<dbReference type="EMBL" id="CM035422">
    <property type="protein sequence ID" value="KAH7373269.1"/>
    <property type="molecule type" value="Genomic_DNA"/>
</dbReference>
<name>A0A8T2SVZ0_CERRI</name>
<dbReference type="InterPro" id="IPR036673">
    <property type="entry name" value="Cyanovirin-N_sf"/>
</dbReference>
<evidence type="ECO:0000313" key="4">
    <source>
        <dbReference type="Proteomes" id="UP000825935"/>
    </source>
</evidence>
<dbReference type="OrthoDB" id="5239998at2759"/>